<proteinExistence type="predicted"/>
<feature type="compositionally biased region" description="Acidic residues" evidence="1">
    <location>
        <begin position="248"/>
        <end position="264"/>
    </location>
</feature>
<evidence type="ECO:0000256" key="1">
    <source>
        <dbReference type="SAM" id="MobiDB-lite"/>
    </source>
</evidence>
<feature type="compositionally biased region" description="Low complexity" evidence="1">
    <location>
        <begin position="713"/>
        <end position="727"/>
    </location>
</feature>
<protein>
    <submittedName>
        <fullName evidence="2">Uncharacterized protein</fullName>
    </submittedName>
</protein>
<reference evidence="2" key="1">
    <citation type="submission" date="2021-01" db="EMBL/GenBank/DDBJ databases">
        <authorList>
            <person name="Kaushik A."/>
        </authorList>
    </citation>
    <scope>NUCLEOTIDE SEQUENCE</scope>
    <source>
        <strain evidence="2">AG2-2IIIB</strain>
    </source>
</reference>
<dbReference type="EMBL" id="CAJMWT010006652">
    <property type="protein sequence ID" value="CAE6518441.1"/>
    <property type="molecule type" value="Genomic_DNA"/>
</dbReference>
<comment type="caution">
    <text evidence="2">The sequence shown here is derived from an EMBL/GenBank/DDBJ whole genome shotgun (WGS) entry which is preliminary data.</text>
</comment>
<accession>A0A8H3DAL5</accession>
<feature type="compositionally biased region" description="Basic and acidic residues" evidence="1">
    <location>
        <begin position="518"/>
        <end position="538"/>
    </location>
</feature>
<feature type="region of interest" description="Disordered" evidence="1">
    <location>
        <begin position="91"/>
        <end position="118"/>
    </location>
</feature>
<dbReference type="AlphaFoldDB" id="A0A8H3DAL5"/>
<dbReference type="PANTHER" id="PTHR15615:SF36">
    <property type="entry name" value="PHO85 CYCLIN-5"/>
    <property type="match status" value="1"/>
</dbReference>
<feature type="region of interest" description="Disordered" evidence="1">
    <location>
        <begin position="453"/>
        <end position="538"/>
    </location>
</feature>
<feature type="region of interest" description="Disordered" evidence="1">
    <location>
        <begin position="707"/>
        <end position="736"/>
    </location>
</feature>
<gene>
    <name evidence="2" type="ORF">RDB_LOCUS162558</name>
</gene>
<dbReference type="PANTHER" id="PTHR15615">
    <property type="match status" value="1"/>
</dbReference>
<organism evidence="2 3">
    <name type="scientific">Rhizoctonia solani</name>
    <dbReference type="NCBI Taxonomy" id="456999"/>
    <lineage>
        <taxon>Eukaryota</taxon>
        <taxon>Fungi</taxon>
        <taxon>Dikarya</taxon>
        <taxon>Basidiomycota</taxon>
        <taxon>Agaricomycotina</taxon>
        <taxon>Agaricomycetes</taxon>
        <taxon>Cantharellales</taxon>
        <taxon>Ceratobasidiaceae</taxon>
        <taxon>Rhizoctonia</taxon>
    </lineage>
</organism>
<dbReference type="GO" id="GO:0019901">
    <property type="term" value="F:protein kinase binding"/>
    <property type="evidence" value="ECO:0007669"/>
    <property type="project" value="InterPro"/>
</dbReference>
<dbReference type="GO" id="GO:0016538">
    <property type="term" value="F:cyclin-dependent protein serine/threonine kinase regulator activity"/>
    <property type="evidence" value="ECO:0007669"/>
    <property type="project" value="TreeGrafter"/>
</dbReference>
<dbReference type="Gene3D" id="1.10.472.10">
    <property type="entry name" value="Cyclin-like"/>
    <property type="match status" value="1"/>
</dbReference>
<feature type="compositionally biased region" description="Basic residues" evidence="1">
    <location>
        <begin position="93"/>
        <end position="111"/>
    </location>
</feature>
<dbReference type="GO" id="GO:0005634">
    <property type="term" value="C:nucleus"/>
    <property type="evidence" value="ECO:0007669"/>
    <property type="project" value="TreeGrafter"/>
</dbReference>
<feature type="compositionally biased region" description="Polar residues" evidence="1">
    <location>
        <begin position="479"/>
        <end position="489"/>
    </location>
</feature>
<dbReference type="CDD" id="cd20557">
    <property type="entry name" value="CYCLIN_ScPCL1-like"/>
    <property type="match status" value="1"/>
</dbReference>
<feature type="region of interest" description="Disordered" evidence="1">
    <location>
        <begin position="230"/>
        <end position="272"/>
    </location>
</feature>
<dbReference type="Proteomes" id="UP000663843">
    <property type="component" value="Unassembled WGS sequence"/>
</dbReference>
<evidence type="ECO:0000313" key="3">
    <source>
        <dbReference type="Proteomes" id="UP000663843"/>
    </source>
</evidence>
<sequence length="861" mass="93680">MSYGGLPLIDMSSLNLNHEHYPFDSGYFSYLVDSPEHMPSPEMHDMDYFPHRVFVIGGKCTGCLLSATDYRSCASCGTGSDACCVTRRSTVSVRRHNTHPRSKHPYTRRHPIPNLQRTRSLTDIHAPSPLRQSATLGNASAGQQVCESLESAHLPGTYPYPNQPVQTPSTIKPHVLRSIMTTPSSGSSTPASVTPTTIHPSRILVTPASAISPISPVRERGFFGRPMTHGQSAFGEATSGTAARSHEEDDDAKTEIGSPEEDMDHEGPGGGGGLGIRLPPIQTLPPMAPIYTVPTTISQDVLLYGPAGVTPAPAELQRNNIHDKLPPVPAFAPARQATFFGIQNIPVADGNTRFATMCAPGVRPVSAPSSRPAYPPAGLAPLVAGHQALPHGGLTAPIERGDEVVEWKERQRAKDRADIVVKDGELGPEERAEMEKRIAMSVKVINHIYYGADDVPKTRSPTTTTRRLEDEDDYVPAPTVSTRAGSSRDTAYWPPTPASMPSSPESPRTRRGRQRASLRKEVLGETIEREQEQDSNRDQPTRTLIWFVTEVLRRSRTSINVLQVALAYLAGAKPEIHKELRAAADCQADLAMKIAGLPAHIREALPGMDWMGGDFTPSPLIDPRRTFLASLVLASKFLLDKAFSNKAWAKLSGLEALEVGKCERALGSALNWRLWVGREVSREFGAPNSEQPPAQPQQVFSPAYSPEHLSVLSSPPGSQGTGSSTPTLYPDSEPDVLQGYDEVNQWTQTPEYFDSNEPVVVIKDEELQRERSRAAMSAPTEALASRPVLPSIRSFDRPPLRHATSEMVTPQTDSNMGCAHAAPIYVEVGRESPLAYATLDQPWNTINASHWDFITDGVVGA</sequence>
<name>A0A8H3DAL5_9AGAM</name>
<dbReference type="GO" id="GO:0000307">
    <property type="term" value="C:cyclin-dependent protein kinase holoenzyme complex"/>
    <property type="evidence" value="ECO:0007669"/>
    <property type="project" value="TreeGrafter"/>
</dbReference>
<dbReference type="InterPro" id="IPR013922">
    <property type="entry name" value="Cyclin_PHO80-like"/>
</dbReference>
<evidence type="ECO:0000313" key="2">
    <source>
        <dbReference type="EMBL" id="CAE6518441.1"/>
    </source>
</evidence>